<dbReference type="Gene3D" id="1.20.120.1870">
    <property type="entry name" value="Fic/DOC protein, Fido domain"/>
    <property type="match status" value="1"/>
</dbReference>
<dbReference type="RefSeq" id="WP_052865870.1">
    <property type="nucleotide sequence ID" value="NZ_BAAABY010000046.1"/>
</dbReference>
<evidence type="ECO:0000313" key="1">
    <source>
        <dbReference type="EMBL" id="GAA0490922.1"/>
    </source>
</evidence>
<dbReference type="EMBL" id="BAAABY010000046">
    <property type="protein sequence ID" value="GAA0490922.1"/>
    <property type="molecule type" value="Genomic_DNA"/>
</dbReference>
<dbReference type="Proteomes" id="UP001500909">
    <property type="component" value="Unassembled WGS sequence"/>
</dbReference>
<proteinExistence type="predicted"/>
<accession>A0ABN1B7M3</accession>
<evidence type="ECO:0000313" key="2">
    <source>
        <dbReference type="Proteomes" id="UP001500909"/>
    </source>
</evidence>
<sequence>MILYVDAGWILNVQIEVSPENTPVRDWGALHCMAERHRYERFAGEPYYEEAATRAATFLHTALLLQPFSEYNAVIGAACADTYLEDSGERIAPPPRGMVQLVSDIRSGAADLLETALRLRDWKAK</sequence>
<organism evidence="1 2">
    <name type="scientific">Streptomyces olivaceiscleroticus</name>
    <dbReference type="NCBI Taxonomy" id="68245"/>
    <lineage>
        <taxon>Bacteria</taxon>
        <taxon>Bacillati</taxon>
        <taxon>Actinomycetota</taxon>
        <taxon>Actinomycetes</taxon>
        <taxon>Kitasatosporales</taxon>
        <taxon>Streptomycetaceae</taxon>
        <taxon>Streptomyces</taxon>
    </lineage>
</organism>
<name>A0ABN1B7M3_9ACTN</name>
<evidence type="ECO:0008006" key="3">
    <source>
        <dbReference type="Google" id="ProtNLM"/>
    </source>
</evidence>
<keyword evidence="2" id="KW-1185">Reference proteome</keyword>
<dbReference type="InterPro" id="IPR053737">
    <property type="entry name" value="Type_II_TA_Toxin"/>
</dbReference>
<protein>
    <recommendedName>
        <fullName evidence="3">Fic family toxin-antitoxin system, toxin component</fullName>
    </recommendedName>
</protein>
<reference evidence="1 2" key="1">
    <citation type="journal article" date="2019" name="Int. J. Syst. Evol. Microbiol.">
        <title>The Global Catalogue of Microorganisms (GCM) 10K type strain sequencing project: providing services to taxonomists for standard genome sequencing and annotation.</title>
        <authorList>
            <consortium name="The Broad Institute Genomics Platform"/>
            <consortium name="The Broad Institute Genome Sequencing Center for Infectious Disease"/>
            <person name="Wu L."/>
            <person name="Ma J."/>
        </authorList>
    </citation>
    <scope>NUCLEOTIDE SEQUENCE [LARGE SCALE GENOMIC DNA]</scope>
    <source>
        <strain evidence="1 2">JCM 4805</strain>
    </source>
</reference>
<comment type="caution">
    <text evidence="1">The sequence shown here is derived from an EMBL/GenBank/DDBJ whole genome shotgun (WGS) entry which is preliminary data.</text>
</comment>
<gene>
    <name evidence="1" type="ORF">GCM10010361_65270</name>
</gene>